<comment type="pathway">
    <text evidence="5">Quinol/quinone metabolism; menaquinone biosynthesis; menaquinol from 1,4-dihydroxy-2-naphthoate: step 2/2.</text>
</comment>
<dbReference type="Pfam" id="PF01209">
    <property type="entry name" value="Ubie_methyltran"/>
    <property type="match status" value="1"/>
</dbReference>
<dbReference type="Gene3D" id="3.40.50.150">
    <property type="entry name" value="Vaccinia Virus protein VP39"/>
    <property type="match status" value="1"/>
</dbReference>
<protein>
    <recommendedName>
        <fullName evidence="5">Demethylmenaquinone methyltransferase</fullName>
        <ecNumber evidence="5">2.1.1.163</ecNumber>
    </recommendedName>
</protein>
<dbReference type="NCBIfam" id="TIGR01934">
    <property type="entry name" value="MenG_MenH_UbiE"/>
    <property type="match status" value="1"/>
</dbReference>
<dbReference type="PROSITE" id="PS01183">
    <property type="entry name" value="UBIE_1"/>
    <property type="match status" value="1"/>
</dbReference>
<comment type="catalytic activity">
    <reaction evidence="5">
        <text>a 2-demethylmenaquinol + S-adenosyl-L-methionine = a menaquinol + S-adenosyl-L-homocysteine + H(+)</text>
        <dbReference type="Rhea" id="RHEA:42640"/>
        <dbReference type="Rhea" id="RHEA-COMP:9539"/>
        <dbReference type="Rhea" id="RHEA-COMP:9563"/>
        <dbReference type="ChEBI" id="CHEBI:15378"/>
        <dbReference type="ChEBI" id="CHEBI:18151"/>
        <dbReference type="ChEBI" id="CHEBI:55437"/>
        <dbReference type="ChEBI" id="CHEBI:57856"/>
        <dbReference type="ChEBI" id="CHEBI:59789"/>
        <dbReference type="EC" id="2.1.1.163"/>
    </reaction>
</comment>
<evidence type="ECO:0000256" key="2">
    <source>
        <dbReference type="ARBA" id="ARBA00022603"/>
    </source>
</evidence>
<comment type="function">
    <text evidence="5">Methyltransferase required for the conversion of demethylmenaquinol (DMKH2) to menaquinol (MKH2).</text>
</comment>
<evidence type="ECO:0000256" key="5">
    <source>
        <dbReference type="HAMAP-Rule" id="MF_01813"/>
    </source>
</evidence>
<evidence type="ECO:0000256" key="3">
    <source>
        <dbReference type="ARBA" id="ARBA00022679"/>
    </source>
</evidence>
<keyword evidence="1 5" id="KW-0474">Menaquinone biosynthesis</keyword>
<dbReference type="GO" id="GO:0043770">
    <property type="term" value="F:demethylmenaquinone methyltransferase activity"/>
    <property type="evidence" value="ECO:0007669"/>
    <property type="project" value="UniProtKB-UniRule"/>
</dbReference>
<dbReference type="InterPro" id="IPR029063">
    <property type="entry name" value="SAM-dependent_MTases_sf"/>
</dbReference>
<dbReference type="HAMAP" id="MF_01813">
    <property type="entry name" value="MenG_UbiE_methyltr"/>
    <property type="match status" value="1"/>
</dbReference>
<dbReference type="PANTHER" id="PTHR43591">
    <property type="entry name" value="METHYLTRANSFERASE"/>
    <property type="match status" value="1"/>
</dbReference>
<dbReference type="SUPFAM" id="SSF53335">
    <property type="entry name" value="S-adenosyl-L-methionine-dependent methyltransferases"/>
    <property type="match status" value="1"/>
</dbReference>
<dbReference type="CDD" id="cd02440">
    <property type="entry name" value="AdoMet_MTases"/>
    <property type="match status" value="1"/>
</dbReference>
<dbReference type="EC" id="2.1.1.163" evidence="5"/>
<dbReference type="GO" id="GO:0032259">
    <property type="term" value="P:methylation"/>
    <property type="evidence" value="ECO:0007669"/>
    <property type="project" value="UniProtKB-KW"/>
</dbReference>
<accession>A0A379MTQ4</accession>
<keyword evidence="4 5" id="KW-0949">S-adenosyl-L-methionine</keyword>
<dbReference type="STRING" id="880526.GCA_000427365_01470"/>
<dbReference type="UniPathway" id="UPA00079">
    <property type="reaction ID" value="UER00169"/>
</dbReference>
<dbReference type="AlphaFoldDB" id="A0A379MTQ4"/>
<evidence type="ECO:0000313" key="6">
    <source>
        <dbReference type="EMBL" id="SUE35104.1"/>
    </source>
</evidence>
<dbReference type="PROSITE" id="PS51608">
    <property type="entry name" value="SAM_MT_UBIE"/>
    <property type="match status" value="1"/>
</dbReference>
<dbReference type="OrthoDB" id="9808140at2"/>
<comment type="caution">
    <text evidence="5">Lacks conserved residue(s) required for the propagation of feature annotation.</text>
</comment>
<evidence type="ECO:0000313" key="7">
    <source>
        <dbReference type="Proteomes" id="UP000255233"/>
    </source>
</evidence>
<keyword evidence="3 5" id="KW-0808">Transferase</keyword>
<keyword evidence="2 5" id="KW-0489">Methyltransferase</keyword>
<comment type="similarity">
    <text evidence="5">Belongs to the class I-like SAM-binding methyltransferase superfamily. MenG/UbiE family.</text>
</comment>
<dbReference type="RefSeq" id="WP_027291142.1">
    <property type="nucleotide sequence ID" value="NZ_UGVL01000001.1"/>
</dbReference>
<organism evidence="6 7">
    <name type="scientific">Rikenella microfusus</name>
    <dbReference type="NCBI Taxonomy" id="28139"/>
    <lineage>
        <taxon>Bacteria</taxon>
        <taxon>Pseudomonadati</taxon>
        <taxon>Bacteroidota</taxon>
        <taxon>Bacteroidia</taxon>
        <taxon>Bacteroidales</taxon>
        <taxon>Rikenellaceae</taxon>
        <taxon>Rikenella</taxon>
    </lineage>
</organism>
<dbReference type="Proteomes" id="UP000255233">
    <property type="component" value="Unassembled WGS sequence"/>
</dbReference>
<keyword evidence="7" id="KW-1185">Reference proteome</keyword>
<evidence type="ECO:0000256" key="4">
    <source>
        <dbReference type="ARBA" id="ARBA00022691"/>
    </source>
</evidence>
<evidence type="ECO:0000256" key="1">
    <source>
        <dbReference type="ARBA" id="ARBA00022428"/>
    </source>
</evidence>
<proteinExistence type="inferred from homology"/>
<dbReference type="GO" id="GO:0009234">
    <property type="term" value="P:menaquinone biosynthetic process"/>
    <property type="evidence" value="ECO:0007669"/>
    <property type="project" value="UniProtKB-UniRule"/>
</dbReference>
<dbReference type="EMBL" id="UGVL01000001">
    <property type="protein sequence ID" value="SUE35104.1"/>
    <property type="molecule type" value="Genomic_DNA"/>
</dbReference>
<dbReference type="PROSITE" id="PS01184">
    <property type="entry name" value="UBIE_2"/>
    <property type="match status" value="1"/>
</dbReference>
<reference evidence="6 7" key="1">
    <citation type="submission" date="2018-06" db="EMBL/GenBank/DDBJ databases">
        <authorList>
            <consortium name="Pathogen Informatics"/>
            <person name="Doyle S."/>
        </authorList>
    </citation>
    <scope>NUCLEOTIDE SEQUENCE [LARGE SCALE GENOMIC DNA]</scope>
    <source>
        <strain evidence="6 7">NCTC11190</strain>
    </source>
</reference>
<dbReference type="InterPro" id="IPR023576">
    <property type="entry name" value="UbiE/COQ5_MeTrFase_CS"/>
</dbReference>
<gene>
    <name evidence="6" type="primary">ubiE</name>
    <name evidence="5" type="synonym">menG</name>
    <name evidence="6" type="ORF">NCTC11190_02350</name>
</gene>
<dbReference type="PANTHER" id="PTHR43591:SF24">
    <property type="entry name" value="2-METHOXY-6-POLYPRENYL-1,4-BENZOQUINOL METHYLASE, MITOCHONDRIAL"/>
    <property type="match status" value="1"/>
</dbReference>
<feature type="binding site" evidence="5">
    <location>
        <begin position="113"/>
        <end position="114"/>
    </location>
    <ligand>
        <name>S-adenosyl-L-methionine</name>
        <dbReference type="ChEBI" id="CHEBI:59789"/>
    </ligand>
</feature>
<dbReference type="InterPro" id="IPR004033">
    <property type="entry name" value="UbiE/COQ5_MeTrFase"/>
</dbReference>
<sequence>MIKPHNENPAGKKEQVRDMFDSIARRYDLLNHLLSMNIDRRWRARVVKMILRQSPESVLDVATGTGDLAIAVGRALPAAALTGVDLSPRMLRIGREKVAARFPGREFPMLEGDAERLPFADASFGAVTCGFGVRNFENLPRGLAEMYRVLRPGGRVYILEFSMPSQRNALGRLYRFYFRHILPGIGRIVSKDARAYTYLPESVGEFPYGERFRTLLSEAGFAAPQSEVLMGGIATIYTADKP</sequence>
<feature type="binding site" evidence="5">
    <location>
        <position position="65"/>
    </location>
    <ligand>
        <name>S-adenosyl-L-methionine</name>
        <dbReference type="ChEBI" id="CHEBI:59789"/>
    </ligand>
</feature>
<dbReference type="NCBIfam" id="NF001244">
    <property type="entry name" value="PRK00216.1-5"/>
    <property type="match status" value="1"/>
</dbReference>
<name>A0A379MTQ4_9BACT</name>
<feature type="binding site" evidence="5">
    <location>
        <position position="85"/>
    </location>
    <ligand>
        <name>S-adenosyl-L-methionine</name>
        <dbReference type="ChEBI" id="CHEBI:59789"/>
    </ligand>
</feature>